<organism evidence="1 2">
    <name type="scientific">Staphylococcus condimenti</name>
    <dbReference type="NCBI Taxonomy" id="70255"/>
    <lineage>
        <taxon>Bacteria</taxon>
        <taxon>Bacillati</taxon>
        <taxon>Bacillota</taxon>
        <taxon>Bacilli</taxon>
        <taxon>Bacillales</taxon>
        <taxon>Staphylococcaceae</taxon>
        <taxon>Staphylococcus</taxon>
    </lineage>
</organism>
<dbReference type="RefSeq" id="WP_130135598.1">
    <property type="nucleotide sequence ID" value="NZ_RQTE01000166.1"/>
</dbReference>
<accession>A0A4Q7CL46</accession>
<dbReference type="InterPro" id="IPR046038">
    <property type="entry name" value="DUF5996"/>
</dbReference>
<dbReference type="Proteomes" id="UP000293854">
    <property type="component" value="Unassembled WGS sequence"/>
</dbReference>
<name>A0A4Q7CL46_9STAP</name>
<proteinExistence type="predicted"/>
<evidence type="ECO:0000313" key="2">
    <source>
        <dbReference type="Proteomes" id="UP000293854"/>
    </source>
</evidence>
<gene>
    <name evidence="1" type="ORF">EIG99_08860</name>
</gene>
<evidence type="ECO:0000313" key="1">
    <source>
        <dbReference type="EMBL" id="RZI01426.1"/>
    </source>
</evidence>
<protein>
    <submittedName>
        <fullName evidence="1">Uncharacterized protein</fullName>
    </submittedName>
</protein>
<dbReference type="EMBL" id="RQTE01000166">
    <property type="protein sequence ID" value="RZI01426.1"/>
    <property type="molecule type" value="Genomic_DNA"/>
</dbReference>
<comment type="caution">
    <text evidence="1">The sequence shown here is derived from an EMBL/GenBank/DDBJ whole genome shotgun (WGS) entry which is preliminary data.</text>
</comment>
<dbReference type="AlphaFoldDB" id="A0A4Q7CL46"/>
<dbReference type="Pfam" id="PF19459">
    <property type="entry name" value="DUF5996"/>
    <property type="match status" value="1"/>
</dbReference>
<reference evidence="1 2" key="1">
    <citation type="submission" date="2018-11" db="EMBL/GenBank/DDBJ databases">
        <title>Genomic profiling of Staphylococcus species from a Poultry farm system in KwaZulu-Natal, South Africa.</title>
        <authorList>
            <person name="Amoako D.G."/>
            <person name="Somboro A.M."/>
            <person name="Abia A.L.K."/>
            <person name="Bester L.A."/>
            <person name="Essack S.Y."/>
        </authorList>
    </citation>
    <scope>NUCLEOTIDE SEQUENCE [LARGE SCALE GENOMIC DNA]</scope>
    <source>
        <strain evidence="1 2">SA11</strain>
    </source>
</reference>
<sequence>MEILKFDDWKDEQLTLHLISQILGKYKVECAYQEPQWEHVTLDITSEGFTTGLLYVDDNHFSIDVNILDDLIEVRVNNEKTAFTLENGKTIQDYYKQIEDTLNNYGITVKLNTNPQEMENKIPLDEDTTHHHYDHDIAVKALELMQYAERTLKRFIGPLRARTAGPAFFWGTFDVSAIIVYSKFYQEFKPDQVIEYGAFDEEMIEFGFWFGGGDFEGPTYFVLPYPFVDKNFTFDKSLPEGARFDPTLTEFVYELQRGDVRELDTINAVFESGFDIFAQHLDWPKVDHCTVPMHIPPNMHTDKDE</sequence>